<sequence length="246" mass="28467">MKLRFMFIVMCFLLIMLIRRHNERKMIHSRTFQFHVTRLQYLDSIIGNSDIQCVNQLRMDRRTFGLLCELLRSRGLKASGSLDVEEQVCMFLHTLSHHVKNRTIGSMVFRSGETVSRYFNSALNRVLRLHNVLLRVPDPVPENCTDERWKWFKNCLGALDGTYIRVYVPENDKPRYRTRKGEIATNVLGVCSRDMKFIFVMPGWEGSTSDSRILRDTLNKPTGLKVPARMESGGPSHTTGNKIGSR</sequence>
<keyword evidence="2" id="KW-1185">Reference proteome</keyword>
<accession>A0ACB8NTZ8</accession>
<dbReference type="Proteomes" id="UP000829398">
    <property type="component" value="Chromosome 1"/>
</dbReference>
<reference evidence="2" key="1">
    <citation type="journal article" date="2023" name="Hortic. Res.">
        <title>A chromosome-level phased genome enabling allele-level studies in sweet orange: a case study on citrus Huanglongbing tolerance.</title>
        <authorList>
            <person name="Wu B."/>
            <person name="Yu Q."/>
            <person name="Deng Z."/>
            <person name="Duan Y."/>
            <person name="Luo F."/>
            <person name="Gmitter F. Jr."/>
        </authorList>
    </citation>
    <scope>NUCLEOTIDE SEQUENCE [LARGE SCALE GENOMIC DNA]</scope>
    <source>
        <strain evidence="2">cv. Valencia</strain>
    </source>
</reference>
<evidence type="ECO:0000313" key="1">
    <source>
        <dbReference type="EMBL" id="KAH9801327.1"/>
    </source>
</evidence>
<protein>
    <submittedName>
        <fullName evidence="1">DDE Tnp4 domain-containing protein</fullName>
    </submittedName>
</protein>
<name>A0ACB8NTZ8_CITSI</name>
<evidence type="ECO:0000313" key="2">
    <source>
        <dbReference type="Proteomes" id="UP000829398"/>
    </source>
</evidence>
<gene>
    <name evidence="1" type="ORF">KPL71_000991</name>
</gene>
<proteinExistence type="predicted"/>
<dbReference type="EMBL" id="CM039170">
    <property type="protein sequence ID" value="KAH9801327.1"/>
    <property type="molecule type" value="Genomic_DNA"/>
</dbReference>
<comment type="caution">
    <text evidence="1">The sequence shown here is derived from an EMBL/GenBank/DDBJ whole genome shotgun (WGS) entry which is preliminary data.</text>
</comment>
<organism evidence="1 2">
    <name type="scientific">Citrus sinensis</name>
    <name type="common">Sweet orange</name>
    <name type="synonym">Citrus aurantium var. sinensis</name>
    <dbReference type="NCBI Taxonomy" id="2711"/>
    <lineage>
        <taxon>Eukaryota</taxon>
        <taxon>Viridiplantae</taxon>
        <taxon>Streptophyta</taxon>
        <taxon>Embryophyta</taxon>
        <taxon>Tracheophyta</taxon>
        <taxon>Spermatophyta</taxon>
        <taxon>Magnoliopsida</taxon>
        <taxon>eudicotyledons</taxon>
        <taxon>Gunneridae</taxon>
        <taxon>Pentapetalae</taxon>
        <taxon>rosids</taxon>
        <taxon>malvids</taxon>
        <taxon>Sapindales</taxon>
        <taxon>Rutaceae</taxon>
        <taxon>Aurantioideae</taxon>
        <taxon>Citrus</taxon>
    </lineage>
</organism>